<dbReference type="OrthoDB" id="2684236at2759"/>
<protein>
    <recommendedName>
        <fullName evidence="3">Glycine-rich domain-containing protein-like</fullName>
    </recommendedName>
</protein>
<dbReference type="Proteomes" id="UP000076420">
    <property type="component" value="Unassembled WGS sequence"/>
</dbReference>
<dbReference type="VEuPathDB" id="VectorBase:BGLAX_028596"/>
<dbReference type="EnsemblMetazoa" id="BGLB034283-RB">
    <property type="protein sequence ID" value="BGLB034283-PB"/>
    <property type="gene ID" value="BGLB034283"/>
</dbReference>
<proteinExistence type="predicted"/>
<organism evidence="1 2">
    <name type="scientific">Biomphalaria glabrata</name>
    <name type="common">Bloodfluke planorb</name>
    <name type="synonym">Freshwater snail</name>
    <dbReference type="NCBI Taxonomy" id="6526"/>
    <lineage>
        <taxon>Eukaryota</taxon>
        <taxon>Metazoa</taxon>
        <taxon>Spiralia</taxon>
        <taxon>Lophotrochozoa</taxon>
        <taxon>Mollusca</taxon>
        <taxon>Gastropoda</taxon>
        <taxon>Heterobranchia</taxon>
        <taxon>Euthyneura</taxon>
        <taxon>Panpulmonata</taxon>
        <taxon>Hygrophila</taxon>
        <taxon>Lymnaeoidea</taxon>
        <taxon>Planorbidae</taxon>
        <taxon>Biomphalaria</taxon>
    </lineage>
</organism>
<evidence type="ECO:0000313" key="1">
    <source>
        <dbReference type="EnsemblMetazoa" id="BGLB034283-PA"/>
    </source>
</evidence>
<dbReference type="PANTHER" id="PTHR34365:SF7">
    <property type="entry name" value="GLYCINE-RICH DOMAIN-CONTAINING PROTEIN 1"/>
    <property type="match status" value="1"/>
</dbReference>
<dbReference type="InterPro" id="IPR009836">
    <property type="entry name" value="GRDP-like"/>
</dbReference>
<dbReference type="STRING" id="6526.A0A2C9LRT0"/>
<dbReference type="KEGG" id="bgt:106074651"/>
<accession>A0A2C9LRT0</accession>
<dbReference type="Pfam" id="PF07173">
    <property type="entry name" value="GRDP-like"/>
    <property type="match status" value="1"/>
</dbReference>
<gene>
    <name evidence="1" type="primary">106074651</name>
</gene>
<name>A0A2C9LRT0_BIOGL</name>
<evidence type="ECO:0000313" key="2">
    <source>
        <dbReference type="Proteomes" id="UP000076420"/>
    </source>
</evidence>
<sequence length="530" mass="60671">MDAYSKISFKVDLIASVPSHLNFLEECNIPALRNEAILRQAVYRYEHFWLPLAAKYQPKILEAPLDIAWVWHCHMLSPAAYCSDCVRLLDGKIIDHTLERNEKQKYAALQETRSLWQREYPNEAFEVELNPISVNPKYTKGKTNFSYDIVDAALRQKEFGYQVSLPHYRDKLFLLSSLTRYKKFLQLKIERPKMFIVPCYDIDLMWHTHQLYPLAYKKDTEELYGKIFNHDDSVTDRSEGSKLYTADLATREAWKDVYNETFALYGAMYRGENPLGKLYMMNNEETSLLRTRIANLVFEKVEIKDAPRLTGKPRLKISTAVNSKQYAALTTLKGSSRVWQGKSLCSAFFNTRHVNCLLFSLQEFHGWACLGTKVVVSETTLNLLPVLEKAPIGQQVTRDLSTTGVSDLQIDCKLLIGPVKKGVILLQLKAGGYERAIMPENLEQLWGPIPLPRLPPGTDNWCHVASHKVLNYSGEPMFTCRLIHSQPLLQSAVHVFHQDKMVAVGHLVGTDQLPIPTQVSFHQITVGHHF</sequence>
<evidence type="ECO:0008006" key="3">
    <source>
        <dbReference type="Google" id="ProtNLM"/>
    </source>
</evidence>
<reference evidence="1" key="1">
    <citation type="submission" date="2020-05" db="UniProtKB">
        <authorList>
            <consortium name="EnsemblMetazoa"/>
        </authorList>
    </citation>
    <scope>IDENTIFICATION</scope>
    <source>
        <strain evidence="1">BB02</strain>
    </source>
</reference>
<dbReference type="EnsemblMetazoa" id="BGLB034283-RA">
    <property type="protein sequence ID" value="BGLB034283-PA"/>
    <property type="gene ID" value="BGLB034283"/>
</dbReference>
<dbReference type="AlphaFoldDB" id="A0A2C9LRT0"/>
<dbReference type="PANTHER" id="PTHR34365">
    <property type="entry name" value="ENOLASE (DUF1399)"/>
    <property type="match status" value="1"/>
</dbReference>
<dbReference type="EnsemblMetazoa" id="BGLB034283-RC">
    <property type="protein sequence ID" value="BGLB034283-PC"/>
    <property type="gene ID" value="BGLB034283"/>
</dbReference>
<dbReference type="EnsemblMetazoa" id="BGLB034283-RD">
    <property type="protein sequence ID" value="BGLB034283-PD"/>
    <property type="gene ID" value="BGLB034283"/>
</dbReference>
<dbReference type="VEuPathDB" id="VectorBase:BGLB034283"/>